<feature type="non-terminal residue" evidence="2">
    <location>
        <position position="23"/>
    </location>
</feature>
<evidence type="ECO:0000313" key="2">
    <source>
        <dbReference type="EMBL" id="KAF7262981.1"/>
    </source>
</evidence>
<dbReference type="AlphaFoldDB" id="A0A834M0B5"/>
<accession>A0A834M0B5</accession>
<organism evidence="2 3">
    <name type="scientific">Rhynchophorus ferrugineus</name>
    <name type="common">Red palm weevil</name>
    <name type="synonym">Curculio ferrugineus</name>
    <dbReference type="NCBI Taxonomy" id="354439"/>
    <lineage>
        <taxon>Eukaryota</taxon>
        <taxon>Metazoa</taxon>
        <taxon>Ecdysozoa</taxon>
        <taxon>Arthropoda</taxon>
        <taxon>Hexapoda</taxon>
        <taxon>Insecta</taxon>
        <taxon>Pterygota</taxon>
        <taxon>Neoptera</taxon>
        <taxon>Endopterygota</taxon>
        <taxon>Coleoptera</taxon>
        <taxon>Polyphaga</taxon>
        <taxon>Cucujiformia</taxon>
        <taxon>Curculionidae</taxon>
        <taxon>Dryophthorinae</taxon>
        <taxon>Rhynchophorus</taxon>
    </lineage>
</organism>
<keyword evidence="3" id="KW-1185">Reference proteome</keyword>
<gene>
    <name evidence="2" type="ORF">GWI33_003755</name>
</gene>
<reference evidence="2" key="1">
    <citation type="submission" date="2020-08" db="EMBL/GenBank/DDBJ databases">
        <title>Genome sequencing and assembly of the red palm weevil Rhynchophorus ferrugineus.</title>
        <authorList>
            <person name="Dias G.B."/>
            <person name="Bergman C.M."/>
            <person name="Manee M."/>
        </authorList>
    </citation>
    <scope>NUCLEOTIDE SEQUENCE</scope>
    <source>
        <strain evidence="2">AA-2017</strain>
        <tissue evidence="2">Whole larva</tissue>
    </source>
</reference>
<feature type="region of interest" description="Disordered" evidence="1">
    <location>
        <begin position="1"/>
        <end position="23"/>
    </location>
</feature>
<evidence type="ECO:0000313" key="3">
    <source>
        <dbReference type="Proteomes" id="UP000625711"/>
    </source>
</evidence>
<dbReference type="Proteomes" id="UP000625711">
    <property type="component" value="Unassembled WGS sequence"/>
</dbReference>
<proteinExistence type="predicted"/>
<protein>
    <submittedName>
        <fullName evidence="2">Uncharacterized protein</fullName>
    </submittedName>
</protein>
<comment type="caution">
    <text evidence="2">The sequence shown here is derived from an EMBL/GenBank/DDBJ whole genome shotgun (WGS) entry which is preliminary data.</text>
</comment>
<dbReference type="EMBL" id="JAACXV010023495">
    <property type="protein sequence ID" value="KAF7262981.1"/>
    <property type="molecule type" value="Genomic_DNA"/>
</dbReference>
<name>A0A834M0B5_RHYFE</name>
<sequence length="23" mass="2475">DSSTPTRSRDNSACPISSGYMKN</sequence>
<evidence type="ECO:0000256" key="1">
    <source>
        <dbReference type="SAM" id="MobiDB-lite"/>
    </source>
</evidence>